<evidence type="ECO:0000313" key="4">
    <source>
        <dbReference type="Proteomes" id="UP000751614"/>
    </source>
</evidence>
<accession>A0ABY2WJK0</accession>
<dbReference type="Proteomes" id="UP000751614">
    <property type="component" value="Unassembled WGS sequence"/>
</dbReference>
<evidence type="ECO:0000256" key="1">
    <source>
        <dbReference type="SAM" id="Coils"/>
    </source>
</evidence>
<keyword evidence="2" id="KW-0812">Transmembrane</keyword>
<protein>
    <submittedName>
        <fullName evidence="3">Uncharacterized protein</fullName>
    </submittedName>
</protein>
<proteinExistence type="predicted"/>
<sequence length="674" mass="77779">MKIHSNYEGCIGKGSSDNQLDVELPIIFKNFKSGPEGLASITAVSSKINSKQFSTATTVSIHPYSAHNDGTTIAGEPILSRPINFQSNINSTDNLLVFKFSIQAPTDFDYDSHLENDNNAEFVLGFNFTNFQNVEISISCQLSNSPKHKLKITSVFRTKKNKQVLLNLGGLTLLSILLVYWNTKYNDDVYLSGTWDQKTIAYITGSVLTFFGLSMRKLKSHLFNFESLKSLIEYPELHLNLELYQSLNTKAWTRVLLVVSLIILFIVSFNWSVEVQNKSNFIIYDDDKDSIVNSKSIYSRHIIQNPERFILICNETNQRIPNNPYKLGKIKLNGKVQFNSLEVKFFEGRNVDIPEDTDKKNVNEWDFTANLFEQGISLDKIICGKSRELPMKIGNINIIPEYDKSNKLRIINLRQKQEIELSQLEKEIKKFKTENFGNKTAIEIYRDRENMISKLETKLKEKIGNNIVRYEDINHITISMLDEVLDKDHKKRAIERNVLLSAFWKATKDARKRTPYGNEIEAICDNAKRLFEKDFGTESNRSIAEFLLEVYRLNSGTSEAPHNYIVKYWINRPSKTAEDLKNEINDKMLHYLAILALKGEENLEKVLEFFNSNFANITEYNGRQRNIYKLILEDRELKNSGSLVWNESKKNKLKEIIEKLLQTASNNEKKRTPT</sequence>
<organism evidence="3 4">
    <name type="scientific">Flagellimonas algicola</name>
    <dbReference type="NCBI Taxonomy" id="2583815"/>
    <lineage>
        <taxon>Bacteria</taxon>
        <taxon>Pseudomonadati</taxon>
        <taxon>Bacteroidota</taxon>
        <taxon>Flavobacteriia</taxon>
        <taxon>Flavobacteriales</taxon>
        <taxon>Flavobacteriaceae</taxon>
        <taxon>Flagellimonas</taxon>
    </lineage>
</organism>
<name>A0ABY2WJK0_9FLAO</name>
<keyword evidence="4" id="KW-1185">Reference proteome</keyword>
<comment type="caution">
    <text evidence="3">The sequence shown here is derived from an EMBL/GenBank/DDBJ whole genome shotgun (WGS) entry which is preliminary data.</text>
</comment>
<feature type="transmembrane region" description="Helical" evidence="2">
    <location>
        <begin position="164"/>
        <end position="183"/>
    </location>
</feature>
<feature type="transmembrane region" description="Helical" evidence="2">
    <location>
        <begin position="199"/>
        <end position="215"/>
    </location>
</feature>
<evidence type="ECO:0000256" key="2">
    <source>
        <dbReference type="SAM" id="Phobius"/>
    </source>
</evidence>
<feature type="coiled-coil region" evidence="1">
    <location>
        <begin position="407"/>
        <end position="434"/>
    </location>
</feature>
<dbReference type="EMBL" id="VCNI01000002">
    <property type="protein sequence ID" value="TMU54825.1"/>
    <property type="molecule type" value="Genomic_DNA"/>
</dbReference>
<evidence type="ECO:0000313" key="3">
    <source>
        <dbReference type="EMBL" id="TMU54825.1"/>
    </source>
</evidence>
<keyword evidence="2" id="KW-1133">Transmembrane helix</keyword>
<keyword evidence="2" id="KW-0472">Membrane</keyword>
<keyword evidence="1" id="KW-0175">Coiled coil</keyword>
<gene>
    <name evidence="3" type="ORF">FGG15_11535</name>
</gene>
<feature type="transmembrane region" description="Helical" evidence="2">
    <location>
        <begin position="255"/>
        <end position="273"/>
    </location>
</feature>
<dbReference type="RefSeq" id="WP_138836351.1">
    <property type="nucleotide sequence ID" value="NZ_VCNI01000002.1"/>
</dbReference>
<reference evidence="3 4" key="1">
    <citation type="submission" date="2019-05" db="EMBL/GenBank/DDBJ databases">
        <title>Flagellimonas sp. AsT0115, sp. nov., isolated from a marine red algae, Asparagopsis taxiformis.</title>
        <authorList>
            <person name="Kim J."/>
            <person name="Jeong S.E."/>
            <person name="Jeon C.O."/>
        </authorList>
    </citation>
    <scope>NUCLEOTIDE SEQUENCE [LARGE SCALE GENOMIC DNA]</scope>
    <source>
        <strain evidence="3 4">AsT0115</strain>
    </source>
</reference>